<evidence type="ECO:0000256" key="1">
    <source>
        <dbReference type="SAM" id="Phobius"/>
    </source>
</evidence>
<dbReference type="AlphaFoldDB" id="A0A0D2NZ86"/>
<keyword evidence="1" id="KW-0812">Transmembrane</keyword>
<sequence>MSKSGRPHFLFWNPKGTRQKRVCLASLSLYRLLTPATYLFFHFSFILAGEWRWIRTGLTVSFARHAQR</sequence>
<evidence type="ECO:0000313" key="3">
    <source>
        <dbReference type="Proteomes" id="UP000054270"/>
    </source>
</evidence>
<accession>A0A0D2NZ86</accession>
<keyword evidence="1" id="KW-1133">Transmembrane helix</keyword>
<protein>
    <submittedName>
        <fullName evidence="2">Uncharacterized protein</fullName>
    </submittedName>
</protein>
<proteinExistence type="predicted"/>
<keyword evidence="3" id="KW-1185">Reference proteome</keyword>
<organism evidence="2 3">
    <name type="scientific">Hypholoma sublateritium (strain FD-334 SS-4)</name>
    <dbReference type="NCBI Taxonomy" id="945553"/>
    <lineage>
        <taxon>Eukaryota</taxon>
        <taxon>Fungi</taxon>
        <taxon>Dikarya</taxon>
        <taxon>Basidiomycota</taxon>
        <taxon>Agaricomycotina</taxon>
        <taxon>Agaricomycetes</taxon>
        <taxon>Agaricomycetidae</taxon>
        <taxon>Agaricales</taxon>
        <taxon>Agaricineae</taxon>
        <taxon>Strophariaceae</taxon>
        <taxon>Hypholoma</taxon>
    </lineage>
</organism>
<dbReference type="Proteomes" id="UP000054270">
    <property type="component" value="Unassembled WGS sequence"/>
</dbReference>
<dbReference type="EMBL" id="KN817539">
    <property type="protein sequence ID" value="KJA24014.1"/>
    <property type="molecule type" value="Genomic_DNA"/>
</dbReference>
<feature type="transmembrane region" description="Helical" evidence="1">
    <location>
        <begin position="21"/>
        <end position="41"/>
    </location>
</feature>
<evidence type="ECO:0000313" key="2">
    <source>
        <dbReference type="EMBL" id="KJA24014.1"/>
    </source>
</evidence>
<gene>
    <name evidence="2" type="ORF">HYPSUDRAFT_39129</name>
</gene>
<keyword evidence="1" id="KW-0472">Membrane</keyword>
<name>A0A0D2NZ86_HYPSF</name>
<reference evidence="3" key="1">
    <citation type="submission" date="2014-04" db="EMBL/GenBank/DDBJ databases">
        <title>Evolutionary Origins and Diversification of the Mycorrhizal Mutualists.</title>
        <authorList>
            <consortium name="DOE Joint Genome Institute"/>
            <consortium name="Mycorrhizal Genomics Consortium"/>
            <person name="Kohler A."/>
            <person name="Kuo A."/>
            <person name="Nagy L.G."/>
            <person name="Floudas D."/>
            <person name="Copeland A."/>
            <person name="Barry K.W."/>
            <person name="Cichocki N."/>
            <person name="Veneault-Fourrey C."/>
            <person name="LaButti K."/>
            <person name="Lindquist E.A."/>
            <person name="Lipzen A."/>
            <person name="Lundell T."/>
            <person name="Morin E."/>
            <person name="Murat C."/>
            <person name="Riley R."/>
            <person name="Ohm R."/>
            <person name="Sun H."/>
            <person name="Tunlid A."/>
            <person name="Henrissat B."/>
            <person name="Grigoriev I.V."/>
            <person name="Hibbett D.S."/>
            <person name="Martin F."/>
        </authorList>
    </citation>
    <scope>NUCLEOTIDE SEQUENCE [LARGE SCALE GENOMIC DNA]</scope>
    <source>
        <strain evidence="3">FD-334 SS-4</strain>
    </source>
</reference>